<keyword evidence="2" id="KW-1185">Reference proteome</keyword>
<dbReference type="Proteomes" id="UP001187221">
    <property type="component" value="Unassembled WGS sequence"/>
</dbReference>
<reference evidence="1 2" key="1">
    <citation type="submission" date="2023-06" db="EMBL/GenBank/DDBJ databases">
        <title>Draft genome sequence of Novosphingobium sp. strain IK01.</title>
        <authorList>
            <person name="Hatamoto M."/>
            <person name="Ikarashi T."/>
            <person name="Yamaguchi T."/>
        </authorList>
    </citation>
    <scope>NUCLEOTIDE SEQUENCE [LARGE SCALE GENOMIC DNA]</scope>
    <source>
        <strain evidence="1 2">IK01</strain>
    </source>
</reference>
<proteinExistence type="predicted"/>
<dbReference type="PIRSF" id="PIRSF011386">
    <property type="entry name" value="FixH"/>
    <property type="match status" value="1"/>
</dbReference>
<dbReference type="InterPro" id="IPR018037">
    <property type="entry name" value="FixH_proteobacterial"/>
</dbReference>
<dbReference type="EMBL" id="BTFW01000001">
    <property type="protein sequence ID" value="GMM62288.1"/>
    <property type="molecule type" value="Genomic_DNA"/>
</dbReference>
<dbReference type="InterPro" id="IPR008620">
    <property type="entry name" value="FixH"/>
</dbReference>
<accession>A0ABQ6PAN6</accession>
<gene>
    <name evidence="1" type="ORF">NUTIK01_30650</name>
</gene>
<evidence type="ECO:0000313" key="1">
    <source>
        <dbReference type="EMBL" id="GMM62288.1"/>
    </source>
</evidence>
<dbReference type="Pfam" id="PF05751">
    <property type="entry name" value="FixH"/>
    <property type="match status" value="1"/>
</dbReference>
<organism evidence="1 2">
    <name type="scientific">Novosphingobium pituita</name>
    <dbReference type="NCBI Taxonomy" id="3056842"/>
    <lineage>
        <taxon>Bacteria</taxon>
        <taxon>Pseudomonadati</taxon>
        <taxon>Pseudomonadota</taxon>
        <taxon>Alphaproteobacteria</taxon>
        <taxon>Sphingomonadales</taxon>
        <taxon>Sphingomonadaceae</taxon>
        <taxon>Novosphingobium</taxon>
    </lineage>
</organism>
<evidence type="ECO:0000313" key="2">
    <source>
        <dbReference type="Proteomes" id="UP001187221"/>
    </source>
</evidence>
<evidence type="ECO:0008006" key="3">
    <source>
        <dbReference type="Google" id="ProtNLM"/>
    </source>
</evidence>
<sequence length="141" mass="15002">MAVILVTFFGVVIAVNVLMARLASATFGGTVVENSYVASQHFNGWLDEARAQRKLGWKGALARGSDGGLEVVLSDAQGRALEGARVTALAEHPLGLRDDIAVTLHAVGAGRYEARLPAGRWRIKLTVRHGGALWRMVGDVA</sequence>
<comment type="caution">
    <text evidence="1">The sequence shown here is derived from an EMBL/GenBank/DDBJ whole genome shotgun (WGS) entry which is preliminary data.</text>
</comment>
<protein>
    <recommendedName>
        <fullName evidence="3">Nitrogen fixation protein FixH</fullName>
    </recommendedName>
</protein>
<name>A0ABQ6PAN6_9SPHN</name>